<dbReference type="RefSeq" id="WP_130089067.1">
    <property type="nucleotide sequence ID" value="NZ_RCXL01000026.1"/>
</dbReference>
<accession>A0A4V1YSS8</accession>
<dbReference type="EMBL" id="RCXL01000026">
    <property type="protein sequence ID" value="RYT70630.1"/>
    <property type="molecule type" value="Genomic_DNA"/>
</dbReference>
<evidence type="ECO:0000313" key="4">
    <source>
        <dbReference type="Proteomes" id="UP000335496"/>
    </source>
</evidence>
<gene>
    <name evidence="2" type="ORF">EAJ03_14905</name>
    <name evidence="1" type="ORF">F2Z23_15110</name>
</gene>
<evidence type="ECO:0000313" key="2">
    <source>
        <dbReference type="EMBL" id="RYT70630.1"/>
    </source>
</evidence>
<evidence type="ECO:0000313" key="1">
    <source>
        <dbReference type="EMBL" id="KAA5271361.1"/>
    </source>
</evidence>
<evidence type="ECO:0000313" key="3">
    <source>
        <dbReference type="Proteomes" id="UP000291917"/>
    </source>
</evidence>
<comment type="caution">
    <text evidence="2">The sequence shown here is derived from an EMBL/GenBank/DDBJ whole genome shotgun (WGS) entry which is preliminary data.</text>
</comment>
<dbReference type="AlphaFoldDB" id="A0A4V1YSS8"/>
<name>A0A4V1YSS8_9BACE</name>
<reference evidence="1 4" key="1">
    <citation type="journal article" date="2019" name="Nat. Med.">
        <title>A library of human gut bacterial isolates paired with longitudinal multiomics data enables mechanistic microbiome research.</title>
        <authorList>
            <person name="Poyet M."/>
            <person name="Groussin M."/>
            <person name="Gibbons S.M."/>
            <person name="Avila-Pacheco J."/>
            <person name="Jiang X."/>
            <person name="Kearney S.M."/>
            <person name="Perrotta A.R."/>
            <person name="Berdy B."/>
            <person name="Zhao S."/>
            <person name="Lieberman T.D."/>
            <person name="Swanson P.K."/>
            <person name="Smith M."/>
            <person name="Roesemann S."/>
            <person name="Alexander J.E."/>
            <person name="Rich S.A."/>
            <person name="Livny J."/>
            <person name="Vlamakis H."/>
            <person name="Clish C."/>
            <person name="Bullock K."/>
            <person name="Deik A."/>
            <person name="Scott J."/>
            <person name="Pierce K.A."/>
            <person name="Xavier R.J."/>
            <person name="Alm E.J."/>
        </authorList>
    </citation>
    <scope>NUCLEOTIDE SEQUENCE [LARGE SCALE GENOMIC DNA]</scope>
    <source>
        <strain evidence="1 4">BIOML-A1</strain>
    </source>
</reference>
<organism evidence="2 3">
    <name type="scientific">Bacteroides eggerthii</name>
    <dbReference type="NCBI Taxonomy" id="28111"/>
    <lineage>
        <taxon>Bacteria</taxon>
        <taxon>Pseudomonadati</taxon>
        <taxon>Bacteroidota</taxon>
        <taxon>Bacteroidia</taxon>
        <taxon>Bacteroidales</taxon>
        <taxon>Bacteroidaceae</taxon>
        <taxon>Bacteroides</taxon>
    </lineage>
</organism>
<dbReference type="Proteomes" id="UP000291917">
    <property type="component" value="Unassembled WGS sequence"/>
</dbReference>
<reference evidence="2 3" key="2">
    <citation type="journal article" date="2019" name="Science, e1252229">
        <title>Invertible promoters mediate bacterial phase variation, antibiotic resistance, and host adaptation in the gut.</title>
        <authorList>
            <person name="Jiang X."/>
            <person name="Hall A.B."/>
            <person name="Arthur T.D."/>
            <person name="Plichta D.R."/>
            <person name="Covington C.T."/>
            <person name="Poyet M."/>
            <person name="Crothers J."/>
            <person name="Moses P.L."/>
            <person name="Tolonen A.C."/>
            <person name="Vlamakis H."/>
            <person name="Alm E.J."/>
            <person name="Xavier R.J."/>
        </authorList>
    </citation>
    <scope>NUCLEOTIDE SEQUENCE [LARGE SCALE GENOMIC DNA]</scope>
    <source>
        <strain evidence="3">bj_0095</strain>
        <strain evidence="2">Bj_0095</strain>
    </source>
</reference>
<protein>
    <submittedName>
        <fullName evidence="2">Uncharacterized protein</fullName>
    </submittedName>
</protein>
<dbReference type="EMBL" id="VVZX01000024">
    <property type="protein sequence ID" value="KAA5271361.1"/>
    <property type="molecule type" value="Genomic_DNA"/>
</dbReference>
<dbReference type="Proteomes" id="UP000335496">
    <property type="component" value="Unassembled WGS sequence"/>
</dbReference>
<keyword evidence="4" id="KW-1185">Reference proteome</keyword>
<sequence>MDEQLEPRDSYDLGFITAPGEYDDELLDYTIDEKFGIKTYAVYGNPYPPIAIEATPKGDNQFLGWYYESGELFTSLSTLDDQDIEYLQGSEIYASFSRRAVDRSATVTIRLIEADVRLEGGSLPLDWPADFAEAHVYKLSSTNGITGTLRLKQSEFATHTYNLTHQKSYYPLTFYRDQQPTIVRFTNWEWAIGDEFTSGSFTSLNDINATLKYNNVTYTLKGRN</sequence>
<proteinExistence type="predicted"/>